<protein>
    <submittedName>
        <fullName evidence="1">Uncharacterized protein</fullName>
    </submittedName>
</protein>
<dbReference type="OrthoDB" id="5861827at2759"/>
<accession>A0A3P6T3X0</accession>
<sequence>MPATITAFSAWSWTKQTGIRATPDAIISVRHRASVPHSIFIGTVFFGCLMHCEDDLGEPDAFHDSEECVVSWFTRDELRSFDKEEFFEHHRDIFLLYDGWLNSNAGQDIASTKDGWLHSSLFFFSDV</sequence>
<dbReference type="EMBL" id="UYRV01014746">
    <property type="protein sequence ID" value="VDK60488.1"/>
    <property type="molecule type" value="Genomic_DNA"/>
</dbReference>
<evidence type="ECO:0000313" key="2">
    <source>
        <dbReference type="Proteomes" id="UP000271889"/>
    </source>
</evidence>
<dbReference type="Proteomes" id="UP000271889">
    <property type="component" value="Unassembled WGS sequence"/>
</dbReference>
<organism evidence="1 2">
    <name type="scientific">Cylicostephanus goldi</name>
    <name type="common">Nematode worm</name>
    <dbReference type="NCBI Taxonomy" id="71465"/>
    <lineage>
        <taxon>Eukaryota</taxon>
        <taxon>Metazoa</taxon>
        <taxon>Ecdysozoa</taxon>
        <taxon>Nematoda</taxon>
        <taxon>Chromadorea</taxon>
        <taxon>Rhabditida</taxon>
        <taxon>Rhabditina</taxon>
        <taxon>Rhabditomorpha</taxon>
        <taxon>Strongyloidea</taxon>
        <taxon>Strongylidae</taxon>
        <taxon>Cylicostephanus</taxon>
    </lineage>
</organism>
<dbReference type="AlphaFoldDB" id="A0A3P6T3X0"/>
<reference evidence="1 2" key="1">
    <citation type="submission" date="2018-11" db="EMBL/GenBank/DDBJ databases">
        <authorList>
            <consortium name="Pathogen Informatics"/>
        </authorList>
    </citation>
    <scope>NUCLEOTIDE SEQUENCE [LARGE SCALE GENOMIC DNA]</scope>
</reference>
<keyword evidence="2" id="KW-1185">Reference proteome</keyword>
<name>A0A3P6T3X0_CYLGO</name>
<evidence type="ECO:0000313" key="1">
    <source>
        <dbReference type="EMBL" id="VDK60488.1"/>
    </source>
</evidence>
<gene>
    <name evidence="1" type="ORF">CGOC_LOCUS5029</name>
</gene>
<proteinExistence type="predicted"/>